<organism evidence="1 2">
    <name type="scientific">Actinomadura logoneensis</name>
    <dbReference type="NCBI Taxonomy" id="2293572"/>
    <lineage>
        <taxon>Bacteria</taxon>
        <taxon>Bacillati</taxon>
        <taxon>Actinomycetota</taxon>
        <taxon>Actinomycetes</taxon>
        <taxon>Streptosporangiales</taxon>
        <taxon>Thermomonosporaceae</taxon>
        <taxon>Actinomadura</taxon>
    </lineage>
</organism>
<evidence type="ECO:0000313" key="1">
    <source>
        <dbReference type="EMBL" id="RFU38974.1"/>
    </source>
</evidence>
<dbReference type="Proteomes" id="UP000261811">
    <property type="component" value="Unassembled WGS sequence"/>
</dbReference>
<evidence type="ECO:0008006" key="3">
    <source>
        <dbReference type="Google" id="ProtNLM"/>
    </source>
</evidence>
<dbReference type="RefSeq" id="WP_158588040.1">
    <property type="nucleotide sequence ID" value="NZ_QURH01000628.1"/>
</dbReference>
<comment type="caution">
    <text evidence="1">The sequence shown here is derived from an EMBL/GenBank/DDBJ whole genome shotgun (WGS) entry which is preliminary data.</text>
</comment>
<dbReference type="OrthoDB" id="167038at2"/>
<keyword evidence="2" id="KW-1185">Reference proteome</keyword>
<gene>
    <name evidence="1" type="ORF">DZF91_24860</name>
</gene>
<dbReference type="EMBL" id="QURH01000628">
    <property type="protein sequence ID" value="RFU38974.1"/>
    <property type="molecule type" value="Genomic_DNA"/>
</dbReference>
<feature type="non-terminal residue" evidence="1">
    <location>
        <position position="1"/>
    </location>
</feature>
<dbReference type="AlphaFoldDB" id="A0A372JGH6"/>
<name>A0A372JGH6_9ACTN</name>
<protein>
    <recommendedName>
        <fullName evidence="3">TetR/AcrR family transcriptional regulator</fullName>
    </recommendedName>
</protein>
<proteinExistence type="predicted"/>
<reference evidence="1 2" key="1">
    <citation type="submission" date="2018-08" db="EMBL/GenBank/DDBJ databases">
        <title>Actinomadura jelena sp. nov., a novel Actinomycete isolated from soil in Chad.</title>
        <authorList>
            <person name="Shi L."/>
        </authorList>
    </citation>
    <scope>NUCLEOTIDE SEQUENCE [LARGE SCALE GENOMIC DNA]</scope>
    <source>
        <strain evidence="1 2">NEAU-G17</strain>
    </source>
</reference>
<sequence>PGARRRRGSDTGRRDELVEVVLRLRARGVREPALEEWARGVASRFLAARHLESRFASDPGLRAALKALLDDARRG</sequence>
<evidence type="ECO:0000313" key="2">
    <source>
        <dbReference type="Proteomes" id="UP000261811"/>
    </source>
</evidence>
<accession>A0A372JGH6</accession>